<feature type="active site" description="Proton acceptor" evidence="1">
    <location>
        <position position="30"/>
    </location>
</feature>
<dbReference type="SMART" id="SM01118">
    <property type="entry name" value="CYTH"/>
    <property type="match status" value="1"/>
</dbReference>
<feature type="domain" description="CYTH" evidence="2">
    <location>
        <begin position="2"/>
        <end position="151"/>
    </location>
</feature>
<dbReference type="PANTHER" id="PTHR40114:SF1">
    <property type="entry name" value="SLR0698 PROTEIN"/>
    <property type="match status" value="1"/>
</dbReference>
<dbReference type="Proteomes" id="UP000469670">
    <property type="component" value="Unassembled WGS sequence"/>
</dbReference>
<dbReference type="CDD" id="cd07761">
    <property type="entry name" value="CYTH-like_CthTTM-like"/>
    <property type="match status" value="1"/>
</dbReference>
<dbReference type="AlphaFoldDB" id="A0A7K3RWK4"/>
<dbReference type="InterPro" id="IPR023577">
    <property type="entry name" value="CYTH_domain"/>
</dbReference>
<dbReference type="RefSeq" id="WP_164202815.1">
    <property type="nucleotide sequence ID" value="NZ_JAAGMP010000698.1"/>
</dbReference>
<dbReference type="SUPFAM" id="SSF55154">
    <property type="entry name" value="CYTH-like phosphatases"/>
    <property type="match status" value="1"/>
</dbReference>
<reference evidence="3 4" key="1">
    <citation type="submission" date="2020-01" db="EMBL/GenBank/DDBJ databases">
        <title>Insect and environment-associated Actinomycetes.</title>
        <authorList>
            <person name="Currrie C."/>
            <person name="Chevrette M."/>
            <person name="Carlson C."/>
            <person name="Stubbendieck R."/>
            <person name="Wendt-Pienkowski E."/>
        </authorList>
    </citation>
    <scope>NUCLEOTIDE SEQUENCE [LARGE SCALE GENOMIC DNA]</scope>
    <source>
        <strain evidence="3 4">SID7590</strain>
    </source>
</reference>
<dbReference type="InterPro" id="IPR033469">
    <property type="entry name" value="CYTH-like_dom_sf"/>
</dbReference>
<dbReference type="PIRSF" id="PIRSF016487">
    <property type="entry name" value="CYTH_UCP016487"/>
    <property type="match status" value="1"/>
</dbReference>
<name>A0A7K3RWK4_9ACTN</name>
<gene>
    <name evidence="3" type="ORF">G3I50_15325</name>
</gene>
<evidence type="ECO:0000313" key="3">
    <source>
        <dbReference type="EMBL" id="NEC19620.1"/>
    </source>
</evidence>
<organism evidence="3 4">
    <name type="scientific">Streptomyces parvus</name>
    <dbReference type="NCBI Taxonomy" id="66428"/>
    <lineage>
        <taxon>Bacteria</taxon>
        <taxon>Bacillati</taxon>
        <taxon>Actinomycetota</taxon>
        <taxon>Actinomycetes</taxon>
        <taxon>Kitasatosporales</taxon>
        <taxon>Streptomycetaceae</taxon>
        <taxon>Streptomyces</taxon>
    </lineage>
</organism>
<dbReference type="EMBL" id="JAAGMP010000698">
    <property type="protein sequence ID" value="NEC19620.1"/>
    <property type="molecule type" value="Genomic_DNA"/>
</dbReference>
<evidence type="ECO:0000313" key="4">
    <source>
        <dbReference type="Proteomes" id="UP000469670"/>
    </source>
</evidence>
<protein>
    <submittedName>
        <fullName evidence="3">CYTH domain-containing protein</fullName>
    </submittedName>
</protein>
<dbReference type="InterPro" id="IPR012042">
    <property type="entry name" value="NeuTTM/CthTTM-like"/>
</dbReference>
<comment type="caution">
    <text evidence="3">The sequence shown here is derived from an EMBL/GenBank/DDBJ whole genome shotgun (WGS) entry which is preliminary data.</text>
</comment>
<proteinExistence type="predicted"/>
<evidence type="ECO:0000256" key="1">
    <source>
        <dbReference type="PIRSR" id="PIRSR016487-1"/>
    </source>
</evidence>
<accession>A0A7K3RWK4</accession>
<dbReference type="PANTHER" id="PTHR40114">
    <property type="entry name" value="SLR0698 PROTEIN"/>
    <property type="match status" value="1"/>
</dbReference>
<evidence type="ECO:0000259" key="2">
    <source>
        <dbReference type="SMART" id="SM01118"/>
    </source>
</evidence>
<sequence length="168" mass="18853">MGTEIERKYLADRPHLEPFVPPGTNIMQGYITVSPQEVRLRREDGKCTLTVKSVSMLVRSEYEIELTDDQFEGLWPATHGNRVEKSRSTVDAQGHSASLDVYSGRLQGLRTIEVEFADINAAESFDPPPWFGPEVTYNESYKNRSLASLGSISALQDPGERHLRTSQP</sequence>
<dbReference type="Gene3D" id="2.40.320.10">
    <property type="entry name" value="Hypothetical Protein Pfu-838710-001"/>
    <property type="match status" value="1"/>
</dbReference>